<protein>
    <recommendedName>
        <fullName evidence="4">Secreted protein</fullName>
    </recommendedName>
</protein>
<gene>
    <name evidence="2" type="ORF">LSINAPIS_LOCUS6519</name>
</gene>
<keyword evidence="3" id="KW-1185">Reference proteome</keyword>
<dbReference type="EMBL" id="FZQP02002070">
    <property type="protein sequence ID" value="VVC94613.1"/>
    <property type="molecule type" value="Genomic_DNA"/>
</dbReference>
<keyword evidence="1" id="KW-0732">Signal</keyword>
<dbReference type="Pfam" id="PF03661">
    <property type="entry name" value="TMEM33_Pom33"/>
    <property type="match status" value="1"/>
</dbReference>
<proteinExistence type="predicted"/>
<evidence type="ECO:0000256" key="1">
    <source>
        <dbReference type="SAM" id="SignalP"/>
    </source>
</evidence>
<evidence type="ECO:0000313" key="2">
    <source>
        <dbReference type="EMBL" id="VVC94613.1"/>
    </source>
</evidence>
<feature type="chain" id="PRO_5022894912" description="Secreted protein" evidence="1">
    <location>
        <begin position="23"/>
        <end position="84"/>
    </location>
</feature>
<sequence>MLLPILILTPIFLFALLHAASASLAILDTLGQNSMWVARLIISLVEFQSRNILRAAALAEIRVQRADDAVHVLLLRDVAVRVTP</sequence>
<dbReference type="AlphaFoldDB" id="A0A5E4QAD0"/>
<feature type="signal peptide" evidence="1">
    <location>
        <begin position="1"/>
        <end position="22"/>
    </location>
</feature>
<name>A0A5E4QAD0_9NEOP</name>
<dbReference type="InterPro" id="IPR005344">
    <property type="entry name" value="TMEM33/Pom33"/>
</dbReference>
<accession>A0A5E4QAD0</accession>
<reference evidence="2 3" key="1">
    <citation type="submission" date="2017-07" db="EMBL/GenBank/DDBJ databases">
        <authorList>
            <person name="Talla V."/>
            <person name="Backstrom N."/>
        </authorList>
    </citation>
    <scope>NUCLEOTIDE SEQUENCE [LARGE SCALE GENOMIC DNA]</scope>
</reference>
<dbReference type="GO" id="GO:0016020">
    <property type="term" value="C:membrane"/>
    <property type="evidence" value="ECO:0007669"/>
    <property type="project" value="InterPro"/>
</dbReference>
<organism evidence="2 3">
    <name type="scientific">Leptidea sinapis</name>
    <dbReference type="NCBI Taxonomy" id="189913"/>
    <lineage>
        <taxon>Eukaryota</taxon>
        <taxon>Metazoa</taxon>
        <taxon>Ecdysozoa</taxon>
        <taxon>Arthropoda</taxon>
        <taxon>Hexapoda</taxon>
        <taxon>Insecta</taxon>
        <taxon>Pterygota</taxon>
        <taxon>Neoptera</taxon>
        <taxon>Endopterygota</taxon>
        <taxon>Lepidoptera</taxon>
        <taxon>Glossata</taxon>
        <taxon>Ditrysia</taxon>
        <taxon>Papilionoidea</taxon>
        <taxon>Pieridae</taxon>
        <taxon>Dismorphiinae</taxon>
        <taxon>Leptidea</taxon>
    </lineage>
</organism>
<evidence type="ECO:0008006" key="4">
    <source>
        <dbReference type="Google" id="ProtNLM"/>
    </source>
</evidence>
<evidence type="ECO:0000313" key="3">
    <source>
        <dbReference type="Proteomes" id="UP000324832"/>
    </source>
</evidence>
<dbReference type="Proteomes" id="UP000324832">
    <property type="component" value="Unassembled WGS sequence"/>
</dbReference>